<organism evidence="8 9">
    <name type="scientific">Robertmurraya mangrovi</name>
    <dbReference type="NCBI Taxonomy" id="3098077"/>
    <lineage>
        <taxon>Bacteria</taxon>
        <taxon>Bacillati</taxon>
        <taxon>Bacillota</taxon>
        <taxon>Bacilli</taxon>
        <taxon>Bacillales</taxon>
        <taxon>Bacillaceae</taxon>
        <taxon>Robertmurraya</taxon>
    </lineage>
</organism>
<dbReference type="Gene3D" id="3.30.70.270">
    <property type="match status" value="1"/>
</dbReference>
<dbReference type="EC" id="2.7.7.65" evidence="8"/>
<name>A0ABU5J2W9_9BACI</name>
<evidence type="ECO:0000256" key="1">
    <source>
        <dbReference type="ARBA" id="ARBA00004651"/>
    </source>
</evidence>
<dbReference type="InterPro" id="IPR029151">
    <property type="entry name" value="Sensor-like_sf"/>
</dbReference>
<dbReference type="Pfam" id="PF00990">
    <property type="entry name" value="GGDEF"/>
    <property type="match status" value="1"/>
</dbReference>
<keyword evidence="4 6" id="KW-1133">Transmembrane helix</keyword>
<comment type="subcellular location">
    <subcellularLocation>
        <location evidence="1">Cell membrane</location>
        <topology evidence="1">Multi-pass membrane protein</topology>
    </subcellularLocation>
</comment>
<evidence type="ECO:0000256" key="4">
    <source>
        <dbReference type="ARBA" id="ARBA00022989"/>
    </source>
</evidence>
<reference evidence="8 9" key="1">
    <citation type="submission" date="2023-11" db="EMBL/GenBank/DDBJ databases">
        <title>Bacillus jintuensis, isolated from a mudflat on the Beibu Gulf coast.</title>
        <authorList>
            <person name="Li M."/>
        </authorList>
    </citation>
    <scope>NUCLEOTIDE SEQUENCE [LARGE SCALE GENOMIC DNA]</scope>
    <source>
        <strain evidence="8 9">31A1R</strain>
    </source>
</reference>
<dbReference type="InterPro" id="IPR029787">
    <property type="entry name" value="Nucleotide_cyclase"/>
</dbReference>
<dbReference type="CDD" id="cd18773">
    <property type="entry name" value="PDC1_HK_sensor"/>
    <property type="match status" value="1"/>
</dbReference>
<evidence type="ECO:0000313" key="9">
    <source>
        <dbReference type="Proteomes" id="UP001290455"/>
    </source>
</evidence>
<comment type="caution">
    <text evidence="8">The sequence shown here is derived from an EMBL/GenBank/DDBJ whole genome shotgun (WGS) entry which is preliminary data.</text>
</comment>
<keyword evidence="9" id="KW-1185">Reference proteome</keyword>
<keyword evidence="2" id="KW-1003">Cell membrane</keyword>
<feature type="domain" description="GGDEF" evidence="7">
    <location>
        <begin position="394"/>
        <end position="524"/>
    </location>
</feature>
<keyword evidence="8" id="KW-0808">Transferase</keyword>
<keyword evidence="5 6" id="KW-0472">Membrane</keyword>
<dbReference type="GO" id="GO:0052621">
    <property type="term" value="F:diguanylate cyclase activity"/>
    <property type="evidence" value="ECO:0007669"/>
    <property type="project" value="UniProtKB-EC"/>
</dbReference>
<dbReference type="SUPFAM" id="SSF55073">
    <property type="entry name" value="Nucleotide cyclase"/>
    <property type="match status" value="1"/>
</dbReference>
<dbReference type="InterPro" id="IPR043128">
    <property type="entry name" value="Rev_trsase/Diguanyl_cyclase"/>
</dbReference>
<dbReference type="Proteomes" id="UP001290455">
    <property type="component" value="Unassembled WGS sequence"/>
</dbReference>
<accession>A0ABU5J2W9</accession>
<dbReference type="CDD" id="cd01949">
    <property type="entry name" value="GGDEF"/>
    <property type="match status" value="1"/>
</dbReference>
<dbReference type="CDD" id="cd12912">
    <property type="entry name" value="PDC2_MCP_like"/>
    <property type="match status" value="1"/>
</dbReference>
<dbReference type="PROSITE" id="PS50887">
    <property type="entry name" value="GGDEF"/>
    <property type="match status" value="1"/>
</dbReference>
<evidence type="ECO:0000256" key="6">
    <source>
        <dbReference type="SAM" id="Phobius"/>
    </source>
</evidence>
<dbReference type="Pfam" id="PF02743">
    <property type="entry name" value="dCache_1"/>
    <property type="match status" value="1"/>
</dbReference>
<dbReference type="PANTHER" id="PTHR45138">
    <property type="entry name" value="REGULATORY COMPONENTS OF SENSORY TRANSDUCTION SYSTEM"/>
    <property type="match status" value="1"/>
</dbReference>
<evidence type="ECO:0000256" key="3">
    <source>
        <dbReference type="ARBA" id="ARBA00022692"/>
    </source>
</evidence>
<evidence type="ECO:0000256" key="5">
    <source>
        <dbReference type="ARBA" id="ARBA00023136"/>
    </source>
</evidence>
<dbReference type="PANTHER" id="PTHR45138:SF9">
    <property type="entry name" value="DIGUANYLATE CYCLASE DGCM-RELATED"/>
    <property type="match status" value="1"/>
</dbReference>
<keyword evidence="3 6" id="KW-0812">Transmembrane</keyword>
<dbReference type="SMART" id="SM00267">
    <property type="entry name" value="GGDEF"/>
    <property type="match status" value="1"/>
</dbReference>
<evidence type="ECO:0000259" key="7">
    <source>
        <dbReference type="PROSITE" id="PS50887"/>
    </source>
</evidence>
<proteinExistence type="predicted"/>
<dbReference type="InterPro" id="IPR050469">
    <property type="entry name" value="Diguanylate_Cyclase"/>
</dbReference>
<dbReference type="RefSeq" id="WP_322448058.1">
    <property type="nucleotide sequence ID" value="NZ_JAXOFX010000016.1"/>
</dbReference>
<feature type="transmembrane region" description="Helical" evidence="6">
    <location>
        <begin position="288"/>
        <end position="311"/>
    </location>
</feature>
<dbReference type="EMBL" id="JAXOFX010000016">
    <property type="protein sequence ID" value="MDZ5473766.1"/>
    <property type="molecule type" value="Genomic_DNA"/>
</dbReference>
<evidence type="ECO:0000313" key="8">
    <source>
        <dbReference type="EMBL" id="MDZ5473766.1"/>
    </source>
</evidence>
<dbReference type="SUPFAM" id="SSF103190">
    <property type="entry name" value="Sensory domain-like"/>
    <property type="match status" value="1"/>
</dbReference>
<keyword evidence="8" id="KW-0548">Nucleotidyltransferase</keyword>
<dbReference type="InterPro" id="IPR000160">
    <property type="entry name" value="GGDEF_dom"/>
</dbReference>
<feature type="transmembrane region" description="Helical" evidence="6">
    <location>
        <begin position="12"/>
        <end position="36"/>
    </location>
</feature>
<dbReference type="NCBIfam" id="TIGR00254">
    <property type="entry name" value="GGDEF"/>
    <property type="match status" value="1"/>
</dbReference>
<protein>
    <submittedName>
        <fullName evidence="8">Sensor domain-containing diguanylate cyclase</fullName>
        <ecNumber evidence="8">2.7.7.65</ecNumber>
    </submittedName>
</protein>
<dbReference type="Gene3D" id="3.30.450.20">
    <property type="entry name" value="PAS domain"/>
    <property type="match status" value="1"/>
</dbReference>
<sequence length="535" mass="60122">MKKRLNLRKVRLSTLLTSLVAASVIFTTVILLIASYQSEKSSLINAHLNLNYSKSNKMSKSVDSLFKSMNLSLKETSEFLSNHEDFTDDEIQEHLELLRSNSRYFNSLSWIDEKGEIRSIAPSSTGLRGVITSGITKEVVDSKKSTLTSPYIAPSGRLIVLMSFPIYGHDGEYRGMIGGSIYLHENNVLNEILGNDLLEENGSYYYVVGPKGKLLFHPDNKRVGDDVKANPVVQKLLSGQSGMEQVTNTKGISMIAAYSNVPETGWGIVQQTPYTYVDNLLKVHIQKLIFSILPYFIIVFVISIVVAQMLAKPYFELAYLANQLASGKEVKIPKHESHWNWEADRLSQSVILAMEGIQEKNHQLSYEAMTDSLTSLPNRRKLDHVMNGLKKDRVLFSLIIMDIDHFKMVNDTHGHQAGDDVLRFIAEKIQKMIRKTDNFFRYGGEEFILILPYTPATDAILIAEKIRENIENTITPIGLSITVSMGVSEFPLNSNSLGELFQQADNALYHSKAKGRNSVTLWSNSLTGENKQKDT</sequence>
<dbReference type="InterPro" id="IPR033479">
    <property type="entry name" value="dCache_1"/>
</dbReference>
<gene>
    <name evidence="8" type="ORF">SM124_18775</name>
</gene>
<evidence type="ECO:0000256" key="2">
    <source>
        <dbReference type="ARBA" id="ARBA00022475"/>
    </source>
</evidence>